<keyword evidence="3 7" id="KW-0732">Signal</keyword>
<organism evidence="10 11">
    <name type="scientific">Salix koriyanagi</name>
    <dbReference type="NCBI Taxonomy" id="2511006"/>
    <lineage>
        <taxon>Eukaryota</taxon>
        <taxon>Viridiplantae</taxon>
        <taxon>Streptophyta</taxon>
        <taxon>Embryophyta</taxon>
        <taxon>Tracheophyta</taxon>
        <taxon>Spermatophyta</taxon>
        <taxon>Magnoliopsida</taxon>
        <taxon>eudicotyledons</taxon>
        <taxon>Gunneridae</taxon>
        <taxon>Pentapetalae</taxon>
        <taxon>rosids</taxon>
        <taxon>fabids</taxon>
        <taxon>Malpighiales</taxon>
        <taxon>Salicaceae</taxon>
        <taxon>Saliceae</taxon>
        <taxon>Salix</taxon>
    </lineage>
</organism>
<keyword evidence="10" id="KW-0675">Receptor</keyword>
<dbReference type="Pfam" id="PF13947">
    <property type="entry name" value="GUB_WAK_bind"/>
    <property type="match status" value="1"/>
</dbReference>
<dbReference type="Pfam" id="PF14380">
    <property type="entry name" value="WAK_assoc"/>
    <property type="match status" value="1"/>
</dbReference>
<feature type="domain" description="Wall-associated receptor kinase C-terminal" evidence="9">
    <location>
        <begin position="153"/>
        <end position="226"/>
    </location>
</feature>
<keyword evidence="10" id="KW-0808">Transferase</keyword>
<accession>A0A9Q0ZZP8</accession>
<comment type="catalytic activity">
    <reaction evidence="5">
        <text>L-threonyl-[protein] + ATP = O-phospho-L-threonyl-[protein] + ADP + H(+)</text>
        <dbReference type="Rhea" id="RHEA:46608"/>
        <dbReference type="Rhea" id="RHEA-COMP:11060"/>
        <dbReference type="Rhea" id="RHEA-COMP:11605"/>
        <dbReference type="ChEBI" id="CHEBI:15378"/>
        <dbReference type="ChEBI" id="CHEBI:30013"/>
        <dbReference type="ChEBI" id="CHEBI:30616"/>
        <dbReference type="ChEBI" id="CHEBI:61977"/>
        <dbReference type="ChEBI" id="CHEBI:456216"/>
        <dbReference type="EC" id="2.7.11.1"/>
    </reaction>
</comment>
<dbReference type="GO" id="GO:0016020">
    <property type="term" value="C:membrane"/>
    <property type="evidence" value="ECO:0007669"/>
    <property type="project" value="UniProtKB-SubCell"/>
</dbReference>
<evidence type="ECO:0000256" key="6">
    <source>
        <dbReference type="ARBA" id="ARBA00048679"/>
    </source>
</evidence>
<evidence type="ECO:0000256" key="2">
    <source>
        <dbReference type="ARBA" id="ARBA00012513"/>
    </source>
</evidence>
<dbReference type="InterPro" id="IPR032872">
    <property type="entry name" value="WAK_assoc_C"/>
</dbReference>
<dbReference type="PANTHER" id="PTHR33138:SF11">
    <property type="entry name" value="KINASE-LIKE PROTEIN"/>
    <property type="match status" value="1"/>
</dbReference>
<comment type="caution">
    <text evidence="10">The sequence shown here is derived from an EMBL/GenBank/DDBJ whole genome shotgun (WGS) entry which is preliminary data.</text>
</comment>
<keyword evidence="10" id="KW-0418">Kinase</keyword>
<name>A0A9Q0ZZP8_9ROSI</name>
<evidence type="ECO:0000256" key="1">
    <source>
        <dbReference type="ARBA" id="ARBA00004167"/>
    </source>
</evidence>
<comment type="subcellular location">
    <subcellularLocation>
        <location evidence="1">Membrane</location>
        <topology evidence="1">Single-pass membrane protein</topology>
    </subcellularLocation>
</comment>
<evidence type="ECO:0000259" key="8">
    <source>
        <dbReference type="Pfam" id="PF13947"/>
    </source>
</evidence>
<dbReference type="AlphaFoldDB" id="A0A9Q0ZZP8"/>
<evidence type="ECO:0000256" key="5">
    <source>
        <dbReference type="ARBA" id="ARBA00047899"/>
    </source>
</evidence>
<dbReference type="InterPro" id="IPR025287">
    <property type="entry name" value="WAK_GUB"/>
</dbReference>
<feature type="chain" id="PRO_5040468648" description="non-specific serine/threonine protein kinase" evidence="7">
    <location>
        <begin position="28"/>
        <end position="237"/>
    </location>
</feature>
<evidence type="ECO:0000256" key="4">
    <source>
        <dbReference type="ARBA" id="ARBA00023180"/>
    </source>
</evidence>
<comment type="catalytic activity">
    <reaction evidence="6">
        <text>L-seryl-[protein] + ATP = O-phospho-L-seryl-[protein] + ADP + H(+)</text>
        <dbReference type="Rhea" id="RHEA:17989"/>
        <dbReference type="Rhea" id="RHEA-COMP:9863"/>
        <dbReference type="Rhea" id="RHEA-COMP:11604"/>
        <dbReference type="ChEBI" id="CHEBI:15378"/>
        <dbReference type="ChEBI" id="CHEBI:29999"/>
        <dbReference type="ChEBI" id="CHEBI:30616"/>
        <dbReference type="ChEBI" id="CHEBI:83421"/>
        <dbReference type="ChEBI" id="CHEBI:456216"/>
        <dbReference type="EC" id="2.7.11.1"/>
    </reaction>
</comment>
<dbReference type="EC" id="2.7.11.1" evidence="2"/>
<sequence>MNSSVFPFLSNFVFLLLLFIQIPSSLSNDDLFTACSKKFECGGISAGFPFLGADRPPACGIHELELRCNEKNITTMKINQVAYRVLKINREDEILRIAREDYWVGLCPPQYMNTFNPQIFEPVDGYKFYTFTYGCTDASTTIFGPKAFTCKEGENGPGELCNGSVTVPVPIKDSPPVWNTVALEEQLKNGFEVRWKVDSEACRECNRSSGVCGFNKVTSQTTCYYPGMHSPPEIISS</sequence>
<dbReference type="GO" id="GO:0004674">
    <property type="term" value="F:protein serine/threonine kinase activity"/>
    <property type="evidence" value="ECO:0007669"/>
    <property type="project" value="UniProtKB-EC"/>
</dbReference>
<proteinExistence type="predicted"/>
<protein>
    <recommendedName>
        <fullName evidence="2">non-specific serine/threonine protein kinase</fullName>
        <ecNumber evidence="2">2.7.11.1</ecNumber>
    </recommendedName>
</protein>
<evidence type="ECO:0000256" key="7">
    <source>
        <dbReference type="SAM" id="SignalP"/>
    </source>
</evidence>
<dbReference type="PANTHER" id="PTHR33138">
    <property type="entry name" value="OS01G0690200 PROTEIN"/>
    <property type="match status" value="1"/>
</dbReference>
<feature type="domain" description="Wall-associated receptor kinase galacturonan-binding" evidence="8">
    <location>
        <begin position="35"/>
        <end position="99"/>
    </location>
</feature>
<dbReference type="GO" id="GO:0030247">
    <property type="term" value="F:polysaccharide binding"/>
    <property type="evidence" value="ECO:0007669"/>
    <property type="project" value="InterPro"/>
</dbReference>
<evidence type="ECO:0000259" key="9">
    <source>
        <dbReference type="Pfam" id="PF14380"/>
    </source>
</evidence>
<keyword evidence="11" id="KW-1185">Reference proteome</keyword>
<evidence type="ECO:0000313" key="11">
    <source>
        <dbReference type="Proteomes" id="UP001151752"/>
    </source>
</evidence>
<dbReference type="Proteomes" id="UP001151752">
    <property type="component" value="Unassembled WGS sequence"/>
</dbReference>
<dbReference type="EMBL" id="JAPFFM010000008">
    <property type="protein sequence ID" value="KAJ6752863.1"/>
    <property type="molecule type" value="Genomic_DNA"/>
</dbReference>
<reference evidence="10" key="2">
    <citation type="journal article" date="2023" name="Int. J. Mol. Sci.">
        <title>De Novo Assembly and Annotation of 11 Diverse Shrub Willow (Salix) Genomes Reveals Novel Gene Organization in Sex-Linked Regions.</title>
        <authorList>
            <person name="Hyden B."/>
            <person name="Feng K."/>
            <person name="Yates T.B."/>
            <person name="Jawdy S."/>
            <person name="Cereghino C."/>
            <person name="Smart L.B."/>
            <person name="Muchero W."/>
        </authorList>
    </citation>
    <scope>NUCLEOTIDE SEQUENCE</scope>
    <source>
        <tissue evidence="10">Shoot tip</tissue>
    </source>
</reference>
<evidence type="ECO:0000313" key="10">
    <source>
        <dbReference type="EMBL" id="KAJ6752863.1"/>
    </source>
</evidence>
<feature type="signal peptide" evidence="7">
    <location>
        <begin position="1"/>
        <end position="27"/>
    </location>
</feature>
<reference evidence="10" key="1">
    <citation type="submission" date="2022-11" db="EMBL/GenBank/DDBJ databases">
        <authorList>
            <person name="Hyden B.L."/>
            <person name="Feng K."/>
            <person name="Yates T."/>
            <person name="Jawdy S."/>
            <person name="Smart L.B."/>
            <person name="Muchero W."/>
        </authorList>
    </citation>
    <scope>NUCLEOTIDE SEQUENCE</scope>
    <source>
        <tissue evidence="10">Shoot tip</tissue>
    </source>
</reference>
<keyword evidence="4" id="KW-0325">Glycoprotein</keyword>
<evidence type="ECO:0000256" key="3">
    <source>
        <dbReference type="ARBA" id="ARBA00022729"/>
    </source>
</evidence>
<gene>
    <name evidence="10" type="ORF">OIU74_027653</name>
</gene>